<evidence type="ECO:0000313" key="3">
    <source>
        <dbReference type="EMBL" id="CAL1582323.1"/>
    </source>
</evidence>
<name>A0AAV2K1I2_KNICA</name>
<feature type="region of interest" description="Disordered" evidence="1">
    <location>
        <begin position="25"/>
        <end position="45"/>
    </location>
</feature>
<evidence type="ECO:0000313" key="4">
    <source>
        <dbReference type="Proteomes" id="UP001497482"/>
    </source>
</evidence>
<dbReference type="AlphaFoldDB" id="A0AAV2K1I2"/>
<protein>
    <submittedName>
        <fullName evidence="3">Uncharacterized protein</fullName>
    </submittedName>
</protein>
<feature type="chain" id="PRO_5043404972" evidence="2">
    <location>
        <begin position="20"/>
        <end position="125"/>
    </location>
</feature>
<reference evidence="3 4" key="1">
    <citation type="submission" date="2024-04" db="EMBL/GenBank/DDBJ databases">
        <authorList>
            <person name="Waldvogel A.-M."/>
            <person name="Schoenle A."/>
        </authorList>
    </citation>
    <scope>NUCLEOTIDE SEQUENCE [LARGE SCALE GENOMIC DNA]</scope>
</reference>
<dbReference type="EMBL" id="OZ035837">
    <property type="protein sequence ID" value="CAL1582323.1"/>
    <property type="molecule type" value="Genomic_DNA"/>
</dbReference>
<keyword evidence="2" id="KW-0732">Signal</keyword>
<sequence>MAFPRLLLVQLMCLQTARAEAQLWGRQTRGRQGREGRGGGDTGECSPGMCARSRFPLFLGLRAQPGTGLEGLEVRGGGGTHLSFDSVDLIKETARWRLHLCFTTPHCSEEAPLDTRLRLHKVAKG</sequence>
<organism evidence="3 4">
    <name type="scientific">Knipowitschia caucasica</name>
    <name type="common">Caucasian dwarf goby</name>
    <name type="synonym">Pomatoschistus caucasicus</name>
    <dbReference type="NCBI Taxonomy" id="637954"/>
    <lineage>
        <taxon>Eukaryota</taxon>
        <taxon>Metazoa</taxon>
        <taxon>Chordata</taxon>
        <taxon>Craniata</taxon>
        <taxon>Vertebrata</taxon>
        <taxon>Euteleostomi</taxon>
        <taxon>Actinopterygii</taxon>
        <taxon>Neopterygii</taxon>
        <taxon>Teleostei</taxon>
        <taxon>Neoteleostei</taxon>
        <taxon>Acanthomorphata</taxon>
        <taxon>Gobiaria</taxon>
        <taxon>Gobiiformes</taxon>
        <taxon>Gobioidei</taxon>
        <taxon>Gobiidae</taxon>
        <taxon>Gobiinae</taxon>
        <taxon>Knipowitschia</taxon>
    </lineage>
</organism>
<proteinExistence type="predicted"/>
<gene>
    <name evidence="3" type="ORF">KC01_LOCUS12955</name>
</gene>
<accession>A0AAV2K1I2</accession>
<dbReference type="Proteomes" id="UP001497482">
    <property type="component" value="Chromosome 15"/>
</dbReference>
<evidence type="ECO:0000256" key="1">
    <source>
        <dbReference type="SAM" id="MobiDB-lite"/>
    </source>
</evidence>
<evidence type="ECO:0000256" key="2">
    <source>
        <dbReference type="SAM" id="SignalP"/>
    </source>
</evidence>
<feature type="signal peptide" evidence="2">
    <location>
        <begin position="1"/>
        <end position="19"/>
    </location>
</feature>
<keyword evidence="4" id="KW-1185">Reference proteome</keyword>